<dbReference type="Proteomes" id="UP000004358">
    <property type="component" value="Unassembled WGS sequence"/>
</dbReference>
<evidence type="ECO:0000313" key="1">
    <source>
        <dbReference type="EMBL" id="EAQ77749.1"/>
    </source>
</evidence>
<name>A4A0C9_9BACT</name>
<gene>
    <name evidence="1" type="ORF">DSM3645_25307</name>
</gene>
<accession>A4A0C9</accession>
<organism evidence="1 2">
    <name type="scientific">Blastopirellula marina DSM 3645</name>
    <dbReference type="NCBI Taxonomy" id="314230"/>
    <lineage>
        <taxon>Bacteria</taxon>
        <taxon>Pseudomonadati</taxon>
        <taxon>Planctomycetota</taxon>
        <taxon>Planctomycetia</taxon>
        <taxon>Pirellulales</taxon>
        <taxon>Pirellulaceae</taxon>
        <taxon>Blastopirellula</taxon>
    </lineage>
</organism>
<protein>
    <submittedName>
        <fullName evidence="1">Uncharacterized protein</fullName>
    </submittedName>
</protein>
<comment type="caution">
    <text evidence="1">The sequence shown here is derived from an EMBL/GenBank/DDBJ whole genome shotgun (WGS) entry which is preliminary data.</text>
</comment>
<sequence>MIADKMPMAVWAGNFKAFHKRFRDSQRLRGQDCGWGGELTIQDPFGLTSADGGEIRIIPAEQIGNNLGDAISRFSNRTSDD</sequence>
<dbReference type="AlphaFoldDB" id="A4A0C9"/>
<evidence type="ECO:0000313" key="2">
    <source>
        <dbReference type="Proteomes" id="UP000004358"/>
    </source>
</evidence>
<dbReference type="EMBL" id="AANZ01000028">
    <property type="protein sequence ID" value="EAQ77749.1"/>
    <property type="molecule type" value="Genomic_DNA"/>
</dbReference>
<dbReference type="STRING" id="314230.DSM3645_25307"/>
<reference evidence="1 2" key="1">
    <citation type="submission" date="2006-02" db="EMBL/GenBank/DDBJ databases">
        <authorList>
            <person name="Amann R."/>
            <person name="Ferriera S."/>
            <person name="Johnson J."/>
            <person name="Kravitz S."/>
            <person name="Halpern A."/>
            <person name="Remington K."/>
            <person name="Beeson K."/>
            <person name="Tran B."/>
            <person name="Rogers Y.-H."/>
            <person name="Friedman R."/>
            <person name="Venter J.C."/>
        </authorList>
    </citation>
    <scope>NUCLEOTIDE SEQUENCE [LARGE SCALE GENOMIC DNA]</scope>
    <source>
        <strain evidence="1 2">DSM 3645</strain>
    </source>
</reference>
<dbReference type="HOGENOM" id="CLU_2567007_0_0_0"/>
<proteinExistence type="predicted"/>